<dbReference type="EnsemblPlants" id="PNT60895">
    <property type="protein sequence ID" value="PNT60895"/>
    <property type="gene ID" value="BRADI_5g07705v3"/>
</dbReference>
<evidence type="ECO:0000256" key="2">
    <source>
        <dbReference type="SAM" id="SignalP"/>
    </source>
</evidence>
<feature type="signal peptide" evidence="2">
    <location>
        <begin position="1"/>
        <end position="23"/>
    </location>
</feature>
<keyword evidence="2" id="KW-0732">Signal</keyword>
<reference evidence="3 4" key="1">
    <citation type="journal article" date="2010" name="Nature">
        <title>Genome sequencing and analysis of the model grass Brachypodium distachyon.</title>
        <authorList>
            <consortium name="International Brachypodium Initiative"/>
        </authorList>
    </citation>
    <scope>NUCLEOTIDE SEQUENCE [LARGE SCALE GENOMIC DNA]</scope>
    <source>
        <strain evidence="3 4">Bd21</strain>
    </source>
</reference>
<dbReference type="AlphaFoldDB" id="A0A2K2CFU1"/>
<gene>
    <name evidence="3" type="ORF">BRADI_5g07705v3</name>
</gene>
<dbReference type="Proteomes" id="UP000008810">
    <property type="component" value="Chromosome 5"/>
</dbReference>
<dbReference type="Gramene" id="PNT60895">
    <property type="protein sequence ID" value="PNT60895"/>
    <property type="gene ID" value="BRADI_5g07705v3"/>
</dbReference>
<reference evidence="4" key="3">
    <citation type="submission" date="2018-08" db="UniProtKB">
        <authorList>
            <consortium name="EnsemblPlants"/>
        </authorList>
    </citation>
    <scope>IDENTIFICATION</scope>
    <source>
        <strain evidence="4">cv. Bd21</strain>
    </source>
</reference>
<proteinExistence type="predicted"/>
<name>A0A2K2CFU1_BRADI</name>
<evidence type="ECO:0000313" key="4">
    <source>
        <dbReference type="EnsemblPlants" id="PNT60895"/>
    </source>
</evidence>
<feature type="compositionally biased region" description="Gly residues" evidence="1">
    <location>
        <begin position="46"/>
        <end position="59"/>
    </location>
</feature>
<organism evidence="3">
    <name type="scientific">Brachypodium distachyon</name>
    <name type="common">Purple false brome</name>
    <name type="synonym">Trachynia distachya</name>
    <dbReference type="NCBI Taxonomy" id="15368"/>
    <lineage>
        <taxon>Eukaryota</taxon>
        <taxon>Viridiplantae</taxon>
        <taxon>Streptophyta</taxon>
        <taxon>Embryophyta</taxon>
        <taxon>Tracheophyta</taxon>
        <taxon>Spermatophyta</taxon>
        <taxon>Magnoliopsida</taxon>
        <taxon>Liliopsida</taxon>
        <taxon>Poales</taxon>
        <taxon>Poaceae</taxon>
        <taxon>BOP clade</taxon>
        <taxon>Pooideae</taxon>
        <taxon>Stipodae</taxon>
        <taxon>Brachypodieae</taxon>
        <taxon>Brachypodium</taxon>
    </lineage>
</organism>
<protein>
    <recommendedName>
        <fullName evidence="6">Knottin scorpion toxin-like domain-containing protein</fullName>
    </recommendedName>
</protein>
<accession>A0A2K2CFU1</accession>
<reference evidence="3" key="2">
    <citation type="submission" date="2017-06" db="EMBL/GenBank/DDBJ databases">
        <title>WGS assembly of Brachypodium distachyon.</title>
        <authorList>
            <consortium name="The International Brachypodium Initiative"/>
            <person name="Lucas S."/>
            <person name="Harmon-Smith M."/>
            <person name="Lail K."/>
            <person name="Tice H."/>
            <person name="Grimwood J."/>
            <person name="Bruce D."/>
            <person name="Barry K."/>
            <person name="Shu S."/>
            <person name="Lindquist E."/>
            <person name="Wang M."/>
            <person name="Pitluck S."/>
            <person name="Vogel J.P."/>
            <person name="Garvin D.F."/>
            <person name="Mockler T.C."/>
            <person name="Schmutz J."/>
            <person name="Rokhsar D."/>
            <person name="Bevan M.W."/>
        </authorList>
    </citation>
    <scope>NUCLEOTIDE SEQUENCE</scope>
    <source>
        <strain evidence="3">Bd21</strain>
    </source>
</reference>
<evidence type="ECO:0000256" key="1">
    <source>
        <dbReference type="SAM" id="MobiDB-lite"/>
    </source>
</evidence>
<evidence type="ECO:0008006" key="6">
    <source>
        <dbReference type="Google" id="ProtNLM"/>
    </source>
</evidence>
<sequence>MTAIRKMVLILFLVVSFALAVHGRRIEDEQSAASKGHEWPGSSDGARGGGLGAPSPAGGGGGLALASSPFVAPMGNCTETRIYTIPLCIDAFCSSTCMMSFHPGGHCRGNGFIRSCYCFMCD</sequence>
<evidence type="ECO:0000313" key="5">
    <source>
        <dbReference type="Proteomes" id="UP000008810"/>
    </source>
</evidence>
<feature type="region of interest" description="Disordered" evidence="1">
    <location>
        <begin position="30"/>
        <end position="59"/>
    </location>
</feature>
<evidence type="ECO:0000313" key="3">
    <source>
        <dbReference type="EMBL" id="PNT60895.1"/>
    </source>
</evidence>
<keyword evidence="5" id="KW-1185">Reference proteome</keyword>
<dbReference type="EMBL" id="CM000884">
    <property type="protein sequence ID" value="PNT60895.1"/>
    <property type="molecule type" value="Genomic_DNA"/>
</dbReference>
<feature type="chain" id="PRO_5036043206" description="Knottin scorpion toxin-like domain-containing protein" evidence="2">
    <location>
        <begin position="24"/>
        <end position="122"/>
    </location>
</feature>
<dbReference type="InParanoid" id="A0A2K2CFU1"/>